<keyword evidence="1" id="KW-0472">Membrane</keyword>
<protein>
    <submittedName>
        <fullName evidence="2">Uncharacterized protein</fullName>
    </submittedName>
</protein>
<accession>A0A0E9X1Z8</accession>
<keyword evidence="1" id="KW-1133">Transmembrane helix</keyword>
<dbReference type="AlphaFoldDB" id="A0A0E9X1Z8"/>
<dbReference type="EMBL" id="GBXM01011845">
    <property type="protein sequence ID" value="JAH96732.1"/>
    <property type="molecule type" value="Transcribed_RNA"/>
</dbReference>
<organism evidence="2">
    <name type="scientific">Anguilla anguilla</name>
    <name type="common">European freshwater eel</name>
    <name type="synonym">Muraena anguilla</name>
    <dbReference type="NCBI Taxonomy" id="7936"/>
    <lineage>
        <taxon>Eukaryota</taxon>
        <taxon>Metazoa</taxon>
        <taxon>Chordata</taxon>
        <taxon>Craniata</taxon>
        <taxon>Vertebrata</taxon>
        <taxon>Euteleostomi</taxon>
        <taxon>Actinopterygii</taxon>
        <taxon>Neopterygii</taxon>
        <taxon>Teleostei</taxon>
        <taxon>Anguilliformes</taxon>
        <taxon>Anguillidae</taxon>
        <taxon>Anguilla</taxon>
    </lineage>
</organism>
<feature type="transmembrane region" description="Helical" evidence="1">
    <location>
        <begin position="39"/>
        <end position="57"/>
    </location>
</feature>
<reference evidence="2" key="2">
    <citation type="journal article" date="2015" name="Fish Shellfish Immunol.">
        <title>Early steps in the European eel (Anguilla anguilla)-Vibrio vulnificus interaction in the gills: Role of the RtxA13 toxin.</title>
        <authorList>
            <person name="Callol A."/>
            <person name="Pajuelo D."/>
            <person name="Ebbesson L."/>
            <person name="Teles M."/>
            <person name="MacKenzie S."/>
            <person name="Amaro C."/>
        </authorList>
    </citation>
    <scope>NUCLEOTIDE SEQUENCE</scope>
</reference>
<reference evidence="2" key="1">
    <citation type="submission" date="2014-11" db="EMBL/GenBank/DDBJ databases">
        <authorList>
            <person name="Amaro Gonzalez C."/>
        </authorList>
    </citation>
    <scope>NUCLEOTIDE SEQUENCE</scope>
</reference>
<name>A0A0E9X1Z8_ANGAN</name>
<evidence type="ECO:0000313" key="2">
    <source>
        <dbReference type="EMBL" id="JAH96732.1"/>
    </source>
</evidence>
<evidence type="ECO:0000256" key="1">
    <source>
        <dbReference type="SAM" id="Phobius"/>
    </source>
</evidence>
<proteinExistence type="predicted"/>
<sequence length="105" mass="12105">MIIVVVIVLLDSISTLYTMFHLNQRLILLGLSFSIQLRSFFHFIPFKLLFSMLLISIRQPLSHACGVKTIFTQLLITFTDFLNAHIKKISEKMSLKRMRGVYVGS</sequence>
<keyword evidence="1" id="KW-0812">Transmembrane</keyword>